<sequence>MKVPDKLLDQKSVTHLFPVTKYLGLVATGLTGLIFHPKS</sequence>
<proteinExistence type="predicted"/>
<organism evidence="1 2">
    <name type="scientific">Pistacia integerrima</name>
    <dbReference type="NCBI Taxonomy" id="434235"/>
    <lineage>
        <taxon>Eukaryota</taxon>
        <taxon>Viridiplantae</taxon>
        <taxon>Streptophyta</taxon>
        <taxon>Embryophyta</taxon>
        <taxon>Tracheophyta</taxon>
        <taxon>Spermatophyta</taxon>
        <taxon>Magnoliopsida</taxon>
        <taxon>eudicotyledons</taxon>
        <taxon>Gunneridae</taxon>
        <taxon>Pentapetalae</taxon>
        <taxon>rosids</taxon>
        <taxon>malvids</taxon>
        <taxon>Sapindales</taxon>
        <taxon>Anacardiaceae</taxon>
        <taxon>Pistacia</taxon>
    </lineage>
</organism>
<dbReference type="Proteomes" id="UP001163603">
    <property type="component" value="Chromosome 14"/>
</dbReference>
<comment type="caution">
    <text evidence="1">The sequence shown here is derived from an EMBL/GenBank/DDBJ whole genome shotgun (WGS) entry which is preliminary data.</text>
</comment>
<evidence type="ECO:0000313" key="2">
    <source>
        <dbReference type="Proteomes" id="UP001163603"/>
    </source>
</evidence>
<reference evidence="2" key="1">
    <citation type="journal article" date="2023" name="G3 (Bethesda)">
        <title>Genome assembly and association tests identify interacting loci associated with vigor, precocity, and sex in interspecific pistachio rootstocks.</title>
        <authorList>
            <person name="Palmer W."/>
            <person name="Jacygrad E."/>
            <person name="Sagayaradj S."/>
            <person name="Cavanaugh K."/>
            <person name="Han R."/>
            <person name="Bertier L."/>
            <person name="Beede B."/>
            <person name="Kafkas S."/>
            <person name="Golino D."/>
            <person name="Preece J."/>
            <person name="Michelmore R."/>
        </authorList>
    </citation>
    <scope>NUCLEOTIDE SEQUENCE [LARGE SCALE GENOMIC DNA]</scope>
</reference>
<keyword evidence="2" id="KW-1185">Reference proteome</keyword>
<protein>
    <submittedName>
        <fullName evidence="1">Uncharacterized protein</fullName>
    </submittedName>
</protein>
<name>A0ACC0X2W6_9ROSI</name>
<evidence type="ECO:0000313" key="1">
    <source>
        <dbReference type="EMBL" id="KAJ0009976.1"/>
    </source>
</evidence>
<dbReference type="EMBL" id="CM047749">
    <property type="protein sequence ID" value="KAJ0009976.1"/>
    <property type="molecule type" value="Genomic_DNA"/>
</dbReference>
<gene>
    <name evidence="1" type="ORF">Pint_33096</name>
</gene>
<accession>A0ACC0X2W6</accession>